<dbReference type="EMBL" id="NMUH01010513">
    <property type="protein sequence ID" value="MQM21029.1"/>
    <property type="molecule type" value="Genomic_DNA"/>
</dbReference>
<gene>
    <name evidence="1" type="ORF">Taro_054061</name>
</gene>
<keyword evidence="2" id="KW-1185">Reference proteome</keyword>
<sequence>MGSFTKKLEAAGDLGCALRPASWRLPCRWRTRSCCEGGDGRRRLGAWCYCAKQLRQEDGRPDRVCVGLLKLGCQRWLARAAGPGGRAMAPGVEAVEAPAELAIRGDPGFGMALPDVASRGRADAEVLLIWRCAWPAEVAKTRWRHAEELERRRPSIYKRTPRDGWFLLPSEDNWKRAASIPGLVGSVVVVELLEIEGFQYLKESRRRAALSQRSDVVFNATLDLLPRSWIWVPEHRRYSHPLQFIPTPSSKELGITFRTGIGIAYVTTIRNRHFKPVDKALLSQNSILGPKFPPERVSDSLDYANRWRSPHAEPPSHSDWKSCSTQCEISSPEVLDAAFCLRPYNIRLPRLCESLAEPTRGAAQSHRSEVLFNTTRDLLLRSWIWVPDHRRYSHPLRFIPTPSAKELCITFHTGIRIAYVITIRNRHSETVDKALVSRNSVPGPKFPPECVY</sequence>
<protein>
    <submittedName>
        <fullName evidence="1">Uncharacterized protein</fullName>
    </submittedName>
</protein>
<organism evidence="1 2">
    <name type="scientific">Colocasia esculenta</name>
    <name type="common">Wild taro</name>
    <name type="synonym">Arum esculentum</name>
    <dbReference type="NCBI Taxonomy" id="4460"/>
    <lineage>
        <taxon>Eukaryota</taxon>
        <taxon>Viridiplantae</taxon>
        <taxon>Streptophyta</taxon>
        <taxon>Embryophyta</taxon>
        <taxon>Tracheophyta</taxon>
        <taxon>Spermatophyta</taxon>
        <taxon>Magnoliopsida</taxon>
        <taxon>Liliopsida</taxon>
        <taxon>Araceae</taxon>
        <taxon>Aroideae</taxon>
        <taxon>Colocasieae</taxon>
        <taxon>Colocasia</taxon>
    </lineage>
</organism>
<dbReference type="AlphaFoldDB" id="A0A843XMW9"/>
<accession>A0A843XMW9</accession>
<evidence type="ECO:0000313" key="2">
    <source>
        <dbReference type="Proteomes" id="UP000652761"/>
    </source>
</evidence>
<proteinExistence type="predicted"/>
<name>A0A843XMW9_COLES</name>
<dbReference type="Proteomes" id="UP000652761">
    <property type="component" value="Unassembled WGS sequence"/>
</dbReference>
<reference evidence="1" key="1">
    <citation type="submission" date="2017-07" db="EMBL/GenBank/DDBJ databases">
        <title>Taro Niue Genome Assembly and Annotation.</title>
        <authorList>
            <person name="Atibalentja N."/>
            <person name="Keating K."/>
            <person name="Fields C.J."/>
        </authorList>
    </citation>
    <scope>NUCLEOTIDE SEQUENCE</scope>
    <source>
        <strain evidence="1">Niue_2</strain>
        <tissue evidence="1">Leaf</tissue>
    </source>
</reference>
<comment type="caution">
    <text evidence="1">The sequence shown here is derived from an EMBL/GenBank/DDBJ whole genome shotgun (WGS) entry which is preliminary data.</text>
</comment>
<evidence type="ECO:0000313" key="1">
    <source>
        <dbReference type="EMBL" id="MQM21029.1"/>
    </source>
</evidence>